<evidence type="ECO:0000256" key="1">
    <source>
        <dbReference type="SAM" id="MobiDB-lite"/>
    </source>
</evidence>
<feature type="region of interest" description="Disordered" evidence="1">
    <location>
        <begin position="1"/>
        <end position="142"/>
    </location>
</feature>
<proteinExistence type="predicted"/>
<dbReference type="InterPro" id="IPR029033">
    <property type="entry name" value="His_PPase_superfam"/>
</dbReference>
<keyword evidence="2" id="KW-1185">Reference proteome</keyword>
<feature type="compositionally biased region" description="Basic residues" evidence="1">
    <location>
        <begin position="29"/>
        <end position="38"/>
    </location>
</feature>
<dbReference type="Gene3D" id="3.40.50.1240">
    <property type="entry name" value="Phosphoglycerate mutase-like"/>
    <property type="match status" value="1"/>
</dbReference>
<feature type="compositionally biased region" description="Polar residues" evidence="1">
    <location>
        <begin position="40"/>
        <end position="50"/>
    </location>
</feature>
<dbReference type="GO" id="GO:0016791">
    <property type="term" value="F:phosphatase activity"/>
    <property type="evidence" value="ECO:0007669"/>
    <property type="project" value="UniProtKB-ARBA"/>
</dbReference>
<dbReference type="Proteomes" id="UP000887575">
    <property type="component" value="Unassembled WGS sequence"/>
</dbReference>
<evidence type="ECO:0000313" key="3">
    <source>
        <dbReference type="WBParaSite" id="MBELARI_LOCUS17145"/>
    </source>
</evidence>
<feature type="region of interest" description="Disordered" evidence="1">
    <location>
        <begin position="177"/>
        <end position="201"/>
    </location>
</feature>
<evidence type="ECO:0000313" key="2">
    <source>
        <dbReference type="Proteomes" id="UP000887575"/>
    </source>
</evidence>
<protein>
    <submittedName>
        <fullName evidence="3">BRCT domain-containing protein</fullName>
    </submittedName>
</protein>
<accession>A0AAF3ESM5</accession>
<feature type="compositionally biased region" description="Low complexity" evidence="1">
    <location>
        <begin position="100"/>
        <end position="136"/>
    </location>
</feature>
<feature type="compositionally biased region" description="Basic and acidic residues" evidence="1">
    <location>
        <begin position="53"/>
        <end position="66"/>
    </location>
</feature>
<feature type="compositionally biased region" description="Low complexity" evidence="1">
    <location>
        <begin position="71"/>
        <end position="80"/>
    </location>
</feature>
<sequence>MVNQRKQKPPLTQRSDPTQGEESPSTKKSTQHKVKKGKGSLSNKQRSKIASYNEKREQAKPSKELGGKYLQENQSWSSSQENRRPPSNSQESRQKKPEQSRTSSSSRSSQSAIRSIQSQPTVSPASRPSSSRQPLPAHSTLTVSSVASLDHRIRPQPVIQTLDPKVWNLRELITSDRDTEVDVSSNSQTRNSSSPANMCPPSVNDRYQRRVVFVSAAEADATGLTKSGEEMVGKVGAALSPVSIYYSAVIIAPTVPCFRTARIILNSIGAGSFTRNNIFVEPGLLDAFDRQRAIVDDERPFLSLDAMQSAMMPENPITSTKAQQPPVKILSPHALPTPDTQRLPYLPFTTRADVRAEKTYLQFENRVTSTIQHIVISQRGCLLVILDAGPLDAALRALVGLPRLTVRDYQVVVNGGPNRPPAIPPGCVTIVEQPHLGGNWEVRHKFNALVSSGGHRVEIDMAHLKRNA</sequence>
<organism evidence="2 3">
    <name type="scientific">Mesorhabditis belari</name>
    <dbReference type="NCBI Taxonomy" id="2138241"/>
    <lineage>
        <taxon>Eukaryota</taxon>
        <taxon>Metazoa</taxon>
        <taxon>Ecdysozoa</taxon>
        <taxon>Nematoda</taxon>
        <taxon>Chromadorea</taxon>
        <taxon>Rhabditida</taxon>
        <taxon>Rhabditina</taxon>
        <taxon>Rhabditomorpha</taxon>
        <taxon>Rhabditoidea</taxon>
        <taxon>Rhabditidae</taxon>
        <taxon>Mesorhabditinae</taxon>
        <taxon>Mesorhabditis</taxon>
    </lineage>
</organism>
<dbReference type="AlphaFoldDB" id="A0AAF3ESM5"/>
<dbReference type="SUPFAM" id="SSF53254">
    <property type="entry name" value="Phosphoglycerate mutase-like"/>
    <property type="match status" value="1"/>
</dbReference>
<dbReference type="WBParaSite" id="MBELARI_LOCUS17145">
    <property type="protein sequence ID" value="MBELARI_LOCUS17145"/>
    <property type="gene ID" value="MBELARI_LOCUS17145"/>
</dbReference>
<reference evidence="3" key="1">
    <citation type="submission" date="2024-02" db="UniProtKB">
        <authorList>
            <consortium name="WormBaseParasite"/>
        </authorList>
    </citation>
    <scope>IDENTIFICATION</scope>
</reference>
<name>A0AAF3ESM5_9BILA</name>
<feature type="compositionally biased region" description="Polar residues" evidence="1">
    <location>
        <begin position="9"/>
        <end position="28"/>
    </location>
</feature>
<feature type="compositionally biased region" description="Low complexity" evidence="1">
    <location>
        <begin position="184"/>
        <end position="194"/>
    </location>
</feature>